<dbReference type="PRINTS" id="PR00300">
    <property type="entry name" value="CLPPROTEASEA"/>
</dbReference>
<gene>
    <name evidence="10" type="ORF">RED65_00780</name>
</gene>
<dbReference type="RefSeq" id="WP_007017634.1">
    <property type="nucleotide sequence ID" value="NZ_CH724114.1"/>
</dbReference>
<dbReference type="InterPro" id="IPR027417">
    <property type="entry name" value="P-loop_NTPase"/>
</dbReference>
<dbReference type="Pfam" id="PF17871">
    <property type="entry name" value="AAA_lid_9"/>
    <property type="match status" value="1"/>
</dbReference>
<evidence type="ECO:0000259" key="9">
    <source>
        <dbReference type="PROSITE" id="PS51903"/>
    </source>
</evidence>
<dbReference type="CDD" id="cd19499">
    <property type="entry name" value="RecA-like_ClpB_Hsp104-like"/>
    <property type="match status" value="1"/>
</dbReference>
<dbReference type="Pfam" id="PF10431">
    <property type="entry name" value="ClpB_D2-small"/>
    <property type="match status" value="1"/>
</dbReference>
<dbReference type="SUPFAM" id="SSF81923">
    <property type="entry name" value="Double Clp-N motif"/>
    <property type="match status" value="1"/>
</dbReference>
<evidence type="ECO:0000256" key="7">
    <source>
        <dbReference type="SAM" id="Coils"/>
    </source>
</evidence>
<keyword evidence="3" id="KW-0547">Nucleotide-binding</keyword>
<dbReference type="InterPro" id="IPR050130">
    <property type="entry name" value="ClpA_ClpB"/>
</dbReference>
<evidence type="ECO:0000256" key="1">
    <source>
        <dbReference type="ARBA" id="ARBA00008675"/>
    </source>
</evidence>
<dbReference type="Pfam" id="PF02861">
    <property type="entry name" value="Clp_N"/>
    <property type="match status" value="1"/>
</dbReference>
<evidence type="ECO:0000256" key="2">
    <source>
        <dbReference type="ARBA" id="ARBA00022737"/>
    </source>
</evidence>
<dbReference type="SUPFAM" id="SSF52540">
    <property type="entry name" value="P-loop containing nucleoside triphosphate hydrolases"/>
    <property type="match status" value="2"/>
</dbReference>
<dbReference type="Pfam" id="PF00004">
    <property type="entry name" value="AAA"/>
    <property type="match status" value="1"/>
</dbReference>
<dbReference type="InterPro" id="IPR017729">
    <property type="entry name" value="ATPase_T6SS_ClpV1"/>
</dbReference>
<dbReference type="OrthoDB" id="9803641at2"/>
<sequence>MFNIAMDKLIEKLTPTLKMSLEEAAQLAMTHGNFNVEIEHWFISMLNHPHTDFLELIKKCQVIELDNLREDLAASLQYFESGNTRAPAFSRHLMECLNEAWLLASVDQDKEQITSAHIFIAAMKNSGIAHQIRSIVPSLDGVNVADLEALSHTIIGKTSESAIESPQSSESTQSKQGNTQANYLSKYAVDLTAKAEAGEIDPVIGRDDEVRQLVDVLLRRRQNNPILTGEPGVGKTAVVEGLANRIVANDVPQPLQGIRLLSLDMASLQAGASVKGEFEKRLKAVIEEVKTATVPIIVFIDEAHTIIGAGGAEGTGDAANLLKPALARGEFRTIAATTWSEYKKYFEKDPALTRRFQVVKVEEPSIESAIDMMRSLASTLEQHHNVTILDEAIEASVKLAARYIPARQLPDKSVSLLDTACARVALSQGATPSAIEIEQRRIEQSQTNLRLLQKESHINSQLDEKIEFYEKQIREAESELVALEDQLEKEQAIIGQIKEAREKGESQDELADQLKAIQGESPLVFLDVDKQAVAAIIESWTGIPVGNMMQDEINGLLSLEDELKKRVVGQDHAMQKIAQAVRISRSGLTDPRKPVGVFMMAGTSGTGKTETALALAEHLYGGEDNLITINMSEFKEEHKVSMLLGASAGYVGYGQGGVLTEAVRKKPYSVVLLDEMEKAHPGIQDVFYNLFDKGTIKDGEGNDIDFKNTLIIMTTNAATHGISKYFGETDINEEALLEDIRPELLEDFRPAFLGRCTIVPYFPLSEDVLQKIIEINFNKIKKRLNEQYNASLKYDASILEHLLSKCKDPDTGARNVENVINKSILPAISNACLEALAKGQSIESIDLKIESESFIATVA</sequence>
<keyword evidence="5" id="KW-0143">Chaperone</keyword>
<dbReference type="InterPro" id="IPR001270">
    <property type="entry name" value="ClpA/B"/>
</dbReference>
<feature type="region of interest" description="Disordered" evidence="8">
    <location>
        <begin position="158"/>
        <end position="179"/>
    </location>
</feature>
<evidence type="ECO:0000313" key="10">
    <source>
        <dbReference type="EMBL" id="EAT13250.1"/>
    </source>
</evidence>
<dbReference type="InterPro" id="IPR018368">
    <property type="entry name" value="ClpA/B_CS1"/>
</dbReference>
<dbReference type="HOGENOM" id="CLU_005070_4_1_6"/>
<dbReference type="GO" id="GO:0005737">
    <property type="term" value="C:cytoplasm"/>
    <property type="evidence" value="ECO:0007669"/>
    <property type="project" value="TreeGrafter"/>
</dbReference>
<dbReference type="InterPro" id="IPR004176">
    <property type="entry name" value="Clp_R_N"/>
</dbReference>
<dbReference type="FunFam" id="3.40.50.300:FF:000010">
    <property type="entry name" value="Chaperone clpB 1, putative"/>
    <property type="match status" value="1"/>
</dbReference>
<dbReference type="EMBL" id="AAQH01000002">
    <property type="protein sequence ID" value="EAT13250.1"/>
    <property type="molecule type" value="Genomic_DNA"/>
</dbReference>
<keyword evidence="7" id="KW-0175">Coiled coil</keyword>
<feature type="coiled-coil region" evidence="7">
    <location>
        <begin position="435"/>
        <end position="503"/>
    </location>
</feature>
<reference evidence="10 11" key="1">
    <citation type="submission" date="2006-03" db="EMBL/GenBank/DDBJ databases">
        <authorList>
            <person name="Pinhassi J."/>
            <person name="Pedros-Alio C."/>
            <person name="Ferriera S."/>
            <person name="Johnson J."/>
            <person name="Kravitz S."/>
            <person name="Halpern A."/>
            <person name="Remington K."/>
            <person name="Beeson K."/>
            <person name="Tran B."/>
            <person name="Rogers Y.-H."/>
            <person name="Friedman R."/>
            <person name="Venter J.C."/>
        </authorList>
    </citation>
    <scope>NUCLEOTIDE SEQUENCE [LARGE SCALE GENOMIC DNA]</scope>
    <source>
        <strain evidence="10 11">RED65</strain>
    </source>
</reference>
<dbReference type="PANTHER" id="PTHR11638">
    <property type="entry name" value="ATP-DEPENDENT CLP PROTEASE"/>
    <property type="match status" value="1"/>
</dbReference>
<dbReference type="CDD" id="cd00009">
    <property type="entry name" value="AAA"/>
    <property type="match status" value="1"/>
</dbReference>
<name>Q1N528_9GAMM</name>
<accession>Q1N528</accession>
<dbReference type="Gene3D" id="1.10.8.60">
    <property type="match status" value="1"/>
</dbReference>
<evidence type="ECO:0000256" key="8">
    <source>
        <dbReference type="SAM" id="MobiDB-lite"/>
    </source>
</evidence>
<dbReference type="Gene3D" id="3.40.50.300">
    <property type="entry name" value="P-loop containing nucleotide triphosphate hydrolases"/>
    <property type="match status" value="3"/>
</dbReference>
<keyword evidence="4 10" id="KW-0067">ATP-binding</keyword>
<organism evidence="10 11">
    <name type="scientific">Bermanella marisrubri</name>
    <dbReference type="NCBI Taxonomy" id="207949"/>
    <lineage>
        <taxon>Bacteria</taxon>
        <taxon>Pseudomonadati</taxon>
        <taxon>Pseudomonadota</taxon>
        <taxon>Gammaproteobacteria</taxon>
        <taxon>Oceanospirillales</taxon>
        <taxon>Oceanospirillaceae</taxon>
        <taxon>Bermanella</taxon>
    </lineage>
</organism>
<dbReference type="GO" id="GO:0005524">
    <property type="term" value="F:ATP binding"/>
    <property type="evidence" value="ECO:0007669"/>
    <property type="project" value="UniProtKB-KW"/>
</dbReference>
<dbReference type="Proteomes" id="UP000004263">
    <property type="component" value="Unassembled WGS sequence"/>
</dbReference>
<dbReference type="InterPro" id="IPR041546">
    <property type="entry name" value="ClpA/ClpB_AAA_lid"/>
</dbReference>
<dbReference type="Pfam" id="PF07724">
    <property type="entry name" value="AAA_2"/>
    <property type="match status" value="1"/>
</dbReference>
<dbReference type="AlphaFoldDB" id="Q1N528"/>
<dbReference type="GO" id="GO:0034605">
    <property type="term" value="P:cellular response to heat"/>
    <property type="evidence" value="ECO:0007669"/>
    <property type="project" value="TreeGrafter"/>
</dbReference>
<dbReference type="STRING" id="207949.RED65_00780"/>
<dbReference type="NCBIfam" id="TIGR03345">
    <property type="entry name" value="VI_ClpV1"/>
    <property type="match status" value="1"/>
</dbReference>
<protein>
    <submittedName>
        <fullName evidence="10">ATPase with chaperone activity, ATP-binding subunit</fullName>
    </submittedName>
</protein>
<proteinExistence type="inferred from homology"/>
<evidence type="ECO:0000256" key="5">
    <source>
        <dbReference type="ARBA" id="ARBA00023186"/>
    </source>
</evidence>
<dbReference type="SMART" id="SM00382">
    <property type="entry name" value="AAA"/>
    <property type="match status" value="2"/>
</dbReference>
<dbReference type="Gene3D" id="1.10.1780.10">
    <property type="entry name" value="Clp, N-terminal domain"/>
    <property type="match status" value="1"/>
</dbReference>
<evidence type="ECO:0000256" key="6">
    <source>
        <dbReference type="PROSITE-ProRule" id="PRU01251"/>
    </source>
</evidence>
<comment type="similarity">
    <text evidence="1">Belongs to the ClpA/ClpB family.</text>
</comment>
<dbReference type="InterPro" id="IPR003959">
    <property type="entry name" value="ATPase_AAA_core"/>
</dbReference>
<dbReference type="PROSITE" id="PS00870">
    <property type="entry name" value="CLPAB_1"/>
    <property type="match status" value="1"/>
</dbReference>
<evidence type="ECO:0000313" key="11">
    <source>
        <dbReference type="Proteomes" id="UP000004263"/>
    </source>
</evidence>
<dbReference type="GO" id="GO:0016887">
    <property type="term" value="F:ATP hydrolysis activity"/>
    <property type="evidence" value="ECO:0007669"/>
    <property type="project" value="InterPro"/>
</dbReference>
<keyword evidence="2 6" id="KW-0677">Repeat</keyword>
<dbReference type="PROSITE" id="PS51903">
    <property type="entry name" value="CLP_R"/>
    <property type="match status" value="1"/>
</dbReference>
<dbReference type="SMART" id="SM01086">
    <property type="entry name" value="ClpB_D2-small"/>
    <property type="match status" value="1"/>
</dbReference>
<evidence type="ECO:0000256" key="3">
    <source>
        <dbReference type="ARBA" id="ARBA00022741"/>
    </source>
</evidence>
<dbReference type="InterPro" id="IPR036628">
    <property type="entry name" value="Clp_N_dom_sf"/>
</dbReference>
<keyword evidence="11" id="KW-1185">Reference proteome</keyword>
<dbReference type="InterPro" id="IPR019489">
    <property type="entry name" value="Clp_ATPase_C"/>
</dbReference>
<feature type="domain" description="Clp R" evidence="9">
    <location>
        <begin position="10"/>
        <end position="161"/>
    </location>
</feature>
<dbReference type="PANTHER" id="PTHR11638:SF184">
    <property type="entry name" value="ATPASE WITH CHAPERONE ACTIVITY"/>
    <property type="match status" value="1"/>
</dbReference>
<comment type="caution">
    <text evidence="10">The sequence shown here is derived from an EMBL/GenBank/DDBJ whole genome shotgun (WGS) entry which is preliminary data.</text>
</comment>
<dbReference type="InterPro" id="IPR003593">
    <property type="entry name" value="AAA+_ATPase"/>
</dbReference>
<evidence type="ECO:0000256" key="4">
    <source>
        <dbReference type="ARBA" id="ARBA00022840"/>
    </source>
</evidence>